<reference evidence="6" key="2">
    <citation type="submission" date="2021-09" db="EMBL/GenBank/DDBJ databases">
        <authorList>
            <person name="Gilroy R."/>
        </authorList>
    </citation>
    <scope>NUCLEOTIDE SEQUENCE</scope>
    <source>
        <strain evidence="6">CHK160-4876</strain>
    </source>
</reference>
<dbReference type="EC" id="3.4.13.-" evidence="6"/>
<feature type="non-terminal residue" evidence="6">
    <location>
        <position position="225"/>
    </location>
</feature>
<dbReference type="SUPFAM" id="SSF53187">
    <property type="entry name" value="Zn-dependent exopeptidases"/>
    <property type="match status" value="1"/>
</dbReference>
<dbReference type="NCBIfam" id="TIGR01887">
    <property type="entry name" value="dipeptidaselike"/>
    <property type="match status" value="1"/>
</dbReference>
<dbReference type="GO" id="GO:0008237">
    <property type="term" value="F:metallopeptidase activity"/>
    <property type="evidence" value="ECO:0007669"/>
    <property type="project" value="UniProtKB-KW"/>
</dbReference>
<comment type="caution">
    <text evidence="6">The sequence shown here is derived from an EMBL/GenBank/DDBJ whole genome shotgun (WGS) entry which is preliminary data.</text>
</comment>
<keyword evidence="6" id="KW-0224">Dipeptidase</keyword>
<organism evidence="6 7">
    <name type="scientific">Metalysinibacillus jejuensis</name>
    <dbReference type="NCBI Taxonomy" id="914327"/>
    <lineage>
        <taxon>Bacteria</taxon>
        <taxon>Bacillati</taxon>
        <taxon>Bacillota</taxon>
        <taxon>Bacilli</taxon>
        <taxon>Bacillales</taxon>
        <taxon>Caryophanaceae</taxon>
        <taxon>Metalysinibacillus</taxon>
    </lineage>
</organism>
<accession>A0A921T4B4</accession>
<dbReference type="GO" id="GO:0006526">
    <property type="term" value="P:L-arginine biosynthetic process"/>
    <property type="evidence" value="ECO:0007669"/>
    <property type="project" value="TreeGrafter"/>
</dbReference>
<sequence length="225" mass="24802">MDWLQLATERQQELITELQQLISIKSVLNEEEISAETPFGKGPLEAMQWLLTKGEEQGMTTKNIDNMAGHIEMGEGEDLLGILCHVDVVPAGNEANWQYPPFGGIIENGKLFGRGAIDDKGPTMAAWLAMKLVKDAGVPLTKRVRMIIGTDEETGFRCVDRYFKKEEMPTMGFAPDADFPLINAEKGIADLLVSRQITDGAQEQIVSFTAGHRLNMVPDLATVVL</sequence>
<dbReference type="EMBL" id="DYTV01000020">
    <property type="protein sequence ID" value="HJH10443.1"/>
    <property type="molecule type" value="Genomic_DNA"/>
</dbReference>
<dbReference type="PANTHER" id="PTHR43808">
    <property type="entry name" value="ACETYLORNITHINE DEACETYLASE"/>
    <property type="match status" value="1"/>
</dbReference>
<dbReference type="GO" id="GO:0008777">
    <property type="term" value="F:acetylornithine deacetylase activity"/>
    <property type="evidence" value="ECO:0007669"/>
    <property type="project" value="TreeGrafter"/>
</dbReference>
<comment type="cofactor">
    <cofactor evidence="1">
        <name>Zn(2+)</name>
        <dbReference type="ChEBI" id="CHEBI:29105"/>
    </cofactor>
</comment>
<dbReference type="InterPro" id="IPR010964">
    <property type="entry name" value="M20A_pepV-rel"/>
</dbReference>
<dbReference type="InterPro" id="IPR050072">
    <property type="entry name" value="Peptidase_M20A"/>
</dbReference>
<keyword evidence="5" id="KW-0482">Metalloprotease</keyword>
<dbReference type="AlphaFoldDB" id="A0A921T4B4"/>
<dbReference type="Pfam" id="PF01546">
    <property type="entry name" value="Peptidase_M20"/>
    <property type="match status" value="1"/>
</dbReference>
<evidence type="ECO:0000256" key="4">
    <source>
        <dbReference type="ARBA" id="ARBA00022833"/>
    </source>
</evidence>
<keyword evidence="3" id="KW-0645">Protease</keyword>
<dbReference type="Gene3D" id="3.40.630.10">
    <property type="entry name" value="Zn peptidases"/>
    <property type="match status" value="1"/>
</dbReference>
<dbReference type="InterPro" id="IPR002933">
    <property type="entry name" value="Peptidase_M20"/>
</dbReference>
<evidence type="ECO:0000313" key="7">
    <source>
        <dbReference type="Proteomes" id="UP000700212"/>
    </source>
</evidence>
<dbReference type="PANTHER" id="PTHR43808:SF31">
    <property type="entry name" value="N-ACETYL-L-CITRULLINE DEACETYLASE"/>
    <property type="match status" value="1"/>
</dbReference>
<dbReference type="GO" id="GO:0008270">
    <property type="term" value="F:zinc ion binding"/>
    <property type="evidence" value="ECO:0007669"/>
    <property type="project" value="InterPro"/>
</dbReference>
<keyword evidence="6" id="KW-0378">Hydrolase</keyword>
<evidence type="ECO:0000256" key="2">
    <source>
        <dbReference type="ARBA" id="ARBA00006247"/>
    </source>
</evidence>
<evidence type="ECO:0000313" key="6">
    <source>
        <dbReference type="EMBL" id="HJH10443.1"/>
    </source>
</evidence>
<dbReference type="GO" id="GO:0016805">
    <property type="term" value="F:dipeptidase activity"/>
    <property type="evidence" value="ECO:0007669"/>
    <property type="project" value="UniProtKB-KW"/>
</dbReference>
<evidence type="ECO:0000256" key="3">
    <source>
        <dbReference type="ARBA" id="ARBA00022670"/>
    </source>
</evidence>
<evidence type="ECO:0000256" key="5">
    <source>
        <dbReference type="ARBA" id="ARBA00023049"/>
    </source>
</evidence>
<comment type="similarity">
    <text evidence="2">Belongs to the peptidase M20A family.</text>
</comment>
<protein>
    <submittedName>
        <fullName evidence="6">Sapep family Mn(2+)-dependent dipeptidase</fullName>
        <ecNumber evidence="6">3.4.13.-</ecNumber>
    </submittedName>
</protein>
<keyword evidence="4" id="KW-0862">Zinc</keyword>
<dbReference type="Proteomes" id="UP000700212">
    <property type="component" value="Unassembled WGS sequence"/>
</dbReference>
<gene>
    <name evidence="6" type="ORF">K8V30_01910</name>
</gene>
<evidence type="ECO:0000256" key="1">
    <source>
        <dbReference type="ARBA" id="ARBA00001947"/>
    </source>
</evidence>
<dbReference type="GO" id="GO:0006508">
    <property type="term" value="P:proteolysis"/>
    <property type="evidence" value="ECO:0007669"/>
    <property type="project" value="UniProtKB-KW"/>
</dbReference>
<reference evidence="6" key="1">
    <citation type="journal article" date="2021" name="PeerJ">
        <title>Extensive microbial diversity within the chicken gut microbiome revealed by metagenomics and culture.</title>
        <authorList>
            <person name="Gilroy R."/>
            <person name="Ravi A."/>
            <person name="Getino M."/>
            <person name="Pursley I."/>
            <person name="Horton D.L."/>
            <person name="Alikhan N.F."/>
            <person name="Baker D."/>
            <person name="Gharbi K."/>
            <person name="Hall N."/>
            <person name="Watson M."/>
            <person name="Adriaenssens E.M."/>
            <person name="Foster-Nyarko E."/>
            <person name="Jarju S."/>
            <person name="Secka A."/>
            <person name="Antonio M."/>
            <person name="Oren A."/>
            <person name="Chaudhuri R.R."/>
            <person name="La Ragione R."/>
            <person name="Hildebrand F."/>
            <person name="Pallen M.J."/>
        </authorList>
    </citation>
    <scope>NUCLEOTIDE SEQUENCE</scope>
    <source>
        <strain evidence="6">CHK160-4876</strain>
    </source>
</reference>
<name>A0A921T4B4_9BACL</name>
<proteinExistence type="inferred from homology"/>